<evidence type="ECO:0000259" key="2">
    <source>
        <dbReference type="Pfam" id="PF00534"/>
    </source>
</evidence>
<dbReference type="InterPro" id="IPR028098">
    <property type="entry name" value="Glyco_trans_4-like_N"/>
</dbReference>
<protein>
    <submittedName>
        <fullName evidence="4">Group 1 glycosyl transferase</fullName>
    </submittedName>
</protein>
<dbReference type="Pfam" id="PF13439">
    <property type="entry name" value="Glyco_transf_4"/>
    <property type="match status" value="1"/>
</dbReference>
<dbReference type="CDD" id="cd03809">
    <property type="entry name" value="GT4_MtfB-like"/>
    <property type="match status" value="1"/>
</dbReference>
<gene>
    <name evidence="4" type="ORF">NIES2135_36140</name>
</gene>
<dbReference type="GO" id="GO:0016757">
    <property type="term" value="F:glycosyltransferase activity"/>
    <property type="evidence" value="ECO:0007669"/>
    <property type="project" value="InterPro"/>
</dbReference>
<reference evidence="4 5" key="1">
    <citation type="submission" date="2017-06" db="EMBL/GenBank/DDBJ databases">
        <title>Genome sequencing of cyanobaciteial culture collection at National Institute for Environmental Studies (NIES).</title>
        <authorList>
            <person name="Hirose Y."/>
            <person name="Shimura Y."/>
            <person name="Fujisawa T."/>
            <person name="Nakamura Y."/>
            <person name="Kawachi M."/>
        </authorList>
    </citation>
    <scope>NUCLEOTIDE SEQUENCE [LARGE SCALE GENOMIC DNA]</scope>
    <source>
        <strain evidence="4 5">NIES-2135</strain>
    </source>
</reference>
<dbReference type="Pfam" id="PF00534">
    <property type="entry name" value="Glycos_transf_1"/>
    <property type="match status" value="1"/>
</dbReference>
<feature type="domain" description="Glycosyl transferase family 1" evidence="2">
    <location>
        <begin position="195"/>
        <end position="350"/>
    </location>
</feature>
<evidence type="ECO:0000313" key="4">
    <source>
        <dbReference type="EMBL" id="BAY56774.1"/>
    </source>
</evidence>
<accession>A0A1Z4JJ81</accession>
<dbReference type="Proteomes" id="UP000217895">
    <property type="component" value="Chromosome"/>
</dbReference>
<keyword evidence="1 4" id="KW-0808">Transferase</keyword>
<dbReference type="AlphaFoldDB" id="A0A1Z4JJ81"/>
<dbReference type="PANTHER" id="PTHR46401:SF2">
    <property type="entry name" value="GLYCOSYLTRANSFERASE WBBK-RELATED"/>
    <property type="match status" value="1"/>
</dbReference>
<dbReference type="EMBL" id="AP018203">
    <property type="protein sequence ID" value="BAY56774.1"/>
    <property type="molecule type" value="Genomic_DNA"/>
</dbReference>
<evidence type="ECO:0000313" key="5">
    <source>
        <dbReference type="Proteomes" id="UP000217895"/>
    </source>
</evidence>
<dbReference type="GO" id="GO:0009103">
    <property type="term" value="P:lipopolysaccharide biosynthetic process"/>
    <property type="evidence" value="ECO:0007669"/>
    <property type="project" value="TreeGrafter"/>
</dbReference>
<feature type="domain" description="Glycosyltransferase subfamily 4-like N-terminal" evidence="3">
    <location>
        <begin position="64"/>
        <end position="177"/>
    </location>
</feature>
<name>A0A1Z4JJ81_LEPBY</name>
<dbReference type="SUPFAM" id="SSF53756">
    <property type="entry name" value="UDP-Glycosyltransferase/glycogen phosphorylase"/>
    <property type="match status" value="1"/>
</dbReference>
<dbReference type="FunFam" id="3.40.50.2000:FF:000119">
    <property type="entry name" value="Glycosyl transferase group 1"/>
    <property type="match status" value="1"/>
</dbReference>
<proteinExistence type="predicted"/>
<organism evidence="4 5">
    <name type="scientific">Leptolyngbya boryana NIES-2135</name>
    <dbReference type="NCBI Taxonomy" id="1973484"/>
    <lineage>
        <taxon>Bacteria</taxon>
        <taxon>Bacillati</taxon>
        <taxon>Cyanobacteriota</taxon>
        <taxon>Cyanophyceae</taxon>
        <taxon>Leptolyngbyales</taxon>
        <taxon>Leptolyngbyaceae</taxon>
        <taxon>Leptolyngbya group</taxon>
        <taxon>Leptolyngbya</taxon>
    </lineage>
</organism>
<evidence type="ECO:0000256" key="1">
    <source>
        <dbReference type="ARBA" id="ARBA00022679"/>
    </source>
</evidence>
<sequence>MKIAIDVTPWMPKPSGIGFYVSNLIQGLMRSQDSPDLELIYQPGLKKWLKGDFAFPDYLRAYSRLNLFPLPVRLSNLIIDFPFLFSNGLEACFQQADIVHGTNYTVFPTRKSRRVITIYDLTFIKYPEFTNSTVSAYTERLKKCLRWTDLILTISHSSKRDIVEYLKVDPDRVWVTHLASRYQVDQPIPEFSFPKPYILFVSTIEPRKNIRSLISAFEYLKRNYKIEHQLVLIGQKGWLYEPIFDQIARSPYQSEIQHLDYLPDAQVMQFYRNADVFVYPSHYEGFGMPVLEAMTLGAPVVTTNVSSLPEIAGDAALLIEPNAIEDLGEAILNVIRDRTLRENLIQKGKEQAKLYSWENTAQETLKAYRSIL</sequence>
<keyword evidence="5" id="KW-1185">Reference proteome</keyword>
<evidence type="ECO:0000259" key="3">
    <source>
        <dbReference type="Pfam" id="PF13439"/>
    </source>
</evidence>
<dbReference type="InterPro" id="IPR001296">
    <property type="entry name" value="Glyco_trans_1"/>
</dbReference>
<dbReference type="PANTHER" id="PTHR46401">
    <property type="entry name" value="GLYCOSYLTRANSFERASE WBBK-RELATED"/>
    <property type="match status" value="1"/>
</dbReference>
<dbReference type="Gene3D" id="3.40.50.2000">
    <property type="entry name" value="Glycogen Phosphorylase B"/>
    <property type="match status" value="2"/>
</dbReference>